<evidence type="ECO:0000259" key="1">
    <source>
        <dbReference type="PROSITE" id="PS50878"/>
    </source>
</evidence>
<dbReference type="SUPFAM" id="SSF56672">
    <property type="entry name" value="DNA/RNA polymerases"/>
    <property type="match status" value="1"/>
</dbReference>
<dbReference type="GO" id="GO:0003964">
    <property type="term" value="F:RNA-directed DNA polymerase activity"/>
    <property type="evidence" value="ECO:0007669"/>
    <property type="project" value="UniProtKB-KW"/>
</dbReference>
<dbReference type="InterPro" id="IPR043502">
    <property type="entry name" value="DNA/RNA_pol_sf"/>
</dbReference>
<dbReference type="CDD" id="cd01650">
    <property type="entry name" value="RT_nLTR_like"/>
    <property type="match status" value="1"/>
</dbReference>
<dbReference type="EMBL" id="FWEW01003539">
    <property type="protein sequence ID" value="SLM39698.1"/>
    <property type="molecule type" value="Genomic_DNA"/>
</dbReference>
<sequence>MIRCTTDLSLDQSSDHLPIITEITLGCVPAPETTRRVWHEADSERIRHFLKDRLPLSPPLTNPQEIDMAVEQVTKLLHEAIDKYIPVARPSQFARPGWTRECKGLTLEARRLRRIWQHTRLDEDHQRYLETARAKQAAIRGGSLLWFRNRIAEAFEPKDLWKLANWARSNGDKPKGLPQLPDIRDGTGWATTNESKARVFTRQFFPPPRATNLSDMESCQYLPPLSISNDVTADDIRTELRKLKPDKAPGPDNIPNKVLKLAQEELTPLLTAITQACYSVGYHPKSCKDAVTVVLKKPNKDYREAKSYRPIALLNTLGKVIESVIAKRIQEALEEHRLLPDAQMGARPNRSTVTALELLTEQIHTVWKEGRRQVATALGLDISGAFDHVSHQRLLHNLRVLRMPTWIVTYVTSFLTNRSTSLRFNGYTSEVREVNSGLFQGSKLSPILFIMFQHELPRICEDIRLRSSVIGFVDDTTILTYGETTERNCEALRRIHDRCLDWADRHGAVFAPAKYDLIHFTRTPKHFNMGASIRLGNQEIAPKVTARVLGAQLDQKLKYVQHVNFIQEQAASTERAIARLAGSTWGVSMLDMRKLYLAISRAKIVYGSQVWHPPPGQKGGKARQMRLERLQNRFLRRITGAYRATKVEVLQNEAHIPPLDIYMDKLALDYQDRNRGSTGNEIIESACRRIRNKLQARRGRTKPPAKTPKRLKVRWKDDLASAFAKENWSDEYLKTEWRRRWSNYTSTIEGVKSPAAEADCSKQVLKIHKGLHRATSTLATLFRTEEVGFRAFLYKRKVPGYDDPNCGCGLGPQTARHVVMECPHNEEGRLRLFREAGETTYSKILSTGRGIRALARWAFSQEGHLLKQFSLMGRIALTSE</sequence>
<keyword evidence="3" id="KW-1185">Reference proteome</keyword>
<keyword evidence="2" id="KW-0548">Nucleotidyltransferase</keyword>
<protein>
    <submittedName>
        <fullName evidence="2">Reverse transcriptase domain</fullName>
    </submittedName>
</protein>
<dbReference type="PROSITE" id="PS50878">
    <property type="entry name" value="RT_POL"/>
    <property type="match status" value="1"/>
</dbReference>
<accession>A0A1W5D962</accession>
<proteinExistence type="predicted"/>
<evidence type="ECO:0000313" key="2">
    <source>
        <dbReference type="EMBL" id="SLM39698.1"/>
    </source>
</evidence>
<dbReference type="Pfam" id="PF00078">
    <property type="entry name" value="RVT_1"/>
    <property type="match status" value="1"/>
</dbReference>
<keyword evidence="2" id="KW-0808">Transferase</keyword>
<feature type="domain" description="Reverse transcriptase" evidence="1">
    <location>
        <begin position="276"/>
        <end position="533"/>
    </location>
</feature>
<evidence type="ECO:0000313" key="3">
    <source>
        <dbReference type="Proteomes" id="UP000192927"/>
    </source>
</evidence>
<organism evidence="2 3">
    <name type="scientific">Lasallia pustulata</name>
    <dbReference type="NCBI Taxonomy" id="136370"/>
    <lineage>
        <taxon>Eukaryota</taxon>
        <taxon>Fungi</taxon>
        <taxon>Dikarya</taxon>
        <taxon>Ascomycota</taxon>
        <taxon>Pezizomycotina</taxon>
        <taxon>Lecanoromycetes</taxon>
        <taxon>OSLEUM clade</taxon>
        <taxon>Umbilicariomycetidae</taxon>
        <taxon>Umbilicariales</taxon>
        <taxon>Umbilicariaceae</taxon>
        <taxon>Lasallia</taxon>
    </lineage>
</organism>
<reference evidence="3" key="1">
    <citation type="submission" date="2017-03" db="EMBL/GenBank/DDBJ databases">
        <authorList>
            <person name="Sharma R."/>
            <person name="Thines M."/>
        </authorList>
    </citation>
    <scope>NUCLEOTIDE SEQUENCE [LARGE SCALE GENOMIC DNA]</scope>
</reference>
<keyword evidence="2" id="KW-0695">RNA-directed DNA polymerase</keyword>
<dbReference type="AlphaFoldDB" id="A0A1W5D962"/>
<dbReference type="PANTHER" id="PTHR33481">
    <property type="entry name" value="REVERSE TRANSCRIPTASE"/>
    <property type="match status" value="1"/>
</dbReference>
<dbReference type="PANTHER" id="PTHR33481:SF1">
    <property type="entry name" value="ENDONUCLEASE_EXONUCLEASE_PHOSPHATASE DOMAIN-CONTAINING PROTEIN-RELATED"/>
    <property type="match status" value="1"/>
</dbReference>
<name>A0A1W5D962_9LECA</name>
<dbReference type="InterPro" id="IPR000477">
    <property type="entry name" value="RT_dom"/>
</dbReference>
<dbReference type="Proteomes" id="UP000192927">
    <property type="component" value="Unassembled WGS sequence"/>
</dbReference>